<dbReference type="AlphaFoldDB" id="A0A149PIX9"/>
<evidence type="ECO:0000313" key="1">
    <source>
        <dbReference type="EMBL" id="KXU85031.1"/>
    </source>
</evidence>
<dbReference type="GO" id="GO:0005975">
    <property type="term" value="P:carbohydrate metabolic process"/>
    <property type="evidence" value="ECO:0007669"/>
    <property type="project" value="InterPro"/>
</dbReference>
<proteinExistence type="predicted"/>
<dbReference type="STRING" id="1399968.CI15_22380"/>
<gene>
    <name evidence="1" type="ORF">CI15_22380</name>
</gene>
<comment type="caution">
    <text evidence="1">The sequence shown here is derived from an EMBL/GenBank/DDBJ whole genome shotgun (WGS) entry which is preliminary data.</text>
</comment>
<dbReference type="Pfam" id="PF01263">
    <property type="entry name" value="Aldose_epim"/>
    <property type="match status" value="1"/>
</dbReference>
<dbReference type="InterPro" id="IPR014718">
    <property type="entry name" value="GH-type_carb-bd"/>
</dbReference>
<keyword evidence="2" id="KW-1185">Reference proteome</keyword>
<dbReference type="RefSeq" id="WP_062131179.1">
    <property type="nucleotide sequence ID" value="NZ_LRBG01000035.1"/>
</dbReference>
<dbReference type="EMBL" id="LRBG01000035">
    <property type="protein sequence ID" value="KXU85031.1"/>
    <property type="molecule type" value="Genomic_DNA"/>
</dbReference>
<dbReference type="GO" id="GO:0016853">
    <property type="term" value="F:isomerase activity"/>
    <property type="evidence" value="ECO:0007669"/>
    <property type="project" value="InterPro"/>
</dbReference>
<reference evidence="1 2" key="1">
    <citation type="journal article" date="2015" name="Int. J. Syst. Evol. Microbiol.">
        <title>Burkholderia monticola sp. nov., isolated from mountain soil.</title>
        <authorList>
            <person name="Baek I."/>
            <person name="Seo B."/>
            <person name="Lee I."/>
            <person name="Yi H."/>
            <person name="Chun J."/>
        </authorList>
    </citation>
    <scope>NUCLEOTIDE SEQUENCE [LARGE SCALE GENOMIC DNA]</scope>
    <source>
        <strain evidence="1 2">JC2948</strain>
    </source>
</reference>
<protein>
    <recommendedName>
        <fullName evidence="3">Aldose epimerase</fullName>
    </recommendedName>
</protein>
<dbReference type="Gene3D" id="2.70.98.10">
    <property type="match status" value="1"/>
</dbReference>
<evidence type="ECO:0000313" key="2">
    <source>
        <dbReference type="Proteomes" id="UP000075613"/>
    </source>
</evidence>
<organism evidence="1 2">
    <name type="scientific">Paraburkholderia monticola</name>
    <dbReference type="NCBI Taxonomy" id="1399968"/>
    <lineage>
        <taxon>Bacteria</taxon>
        <taxon>Pseudomonadati</taxon>
        <taxon>Pseudomonadota</taxon>
        <taxon>Betaproteobacteria</taxon>
        <taxon>Burkholderiales</taxon>
        <taxon>Burkholderiaceae</taxon>
        <taxon>Paraburkholderia</taxon>
    </lineage>
</organism>
<sequence length="306" mass="33795">MDREEAALLMSLGSANTAVVTLRCGEIEAQLLPSLGARIGGLRRHCADAAPFDYLVPVEPRGFALQRWQRAGCFPMLPFTNRFARNTLAWRDAALELAAPDTSAFLHGWGLRSAWQVESASATRCTMTHAFDATSAWPWRYRAHLTFDLHADGIALTLTVLNESCEPMPLGVGFHPYFALNGTVSATTRATARWHADETSDGLPRHRESLAGELHVELKPDALPSETFTWFCETEAPARAVIDYPDTGRQITLTSSQADHVVVHHRAGERFLCVEPCTHLAGRLDPAHHIALPNTPATFDMHLQLR</sequence>
<dbReference type="GO" id="GO:0030246">
    <property type="term" value="F:carbohydrate binding"/>
    <property type="evidence" value="ECO:0007669"/>
    <property type="project" value="InterPro"/>
</dbReference>
<dbReference type="SUPFAM" id="SSF74650">
    <property type="entry name" value="Galactose mutarotase-like"/>
    <property type="match status" value="1"/>
</dbReference>
<evidence type="ECO:0008006" key="3">
    <source>
        <dbReference type="Google" id="ProtNLM"/>
    </source>
</evidence>
<dbReference type="Proteomes" id="UP000075613">
    <property type="component" value="Unassembled WGS sequence"/>
</dbReference>
<accession>A0A149PIX9</accession>
<dbReference type="InterPro" id="IPR008183">
    <property type="entry name" value="Aldose_1/G6P_1-epimerase"/>
</dbReference>
<dbReference type="InterPro" id="IPR011013">
    <property type="entry name" value="Gal_mutarotase_sf_dom"/>
</dbReference>
<name>A0A149PIX9_9BURK</name>